<dbReference type="Gramene" id="TraesCAD_scaffold_014757_01G000200.1">
    <property type="protein sequence ID" value="TraesCAD_scaffold_014757_01G000200.1"/>
    <property type="gene ID" value="TraesCAD_scaffold_014757_01G000200"/>
</dbReference>
<dbReference type="PANTHER" id="PTHR10657">
    <property type="entry name" value="PEPTIDYL-PROLYL CIS-TRANS ISOMERASE"/>
    <property type="match status" value="1"/>
</dbReference>
<dbReference type="Gramene" id="TraesSTA6B03G03521210.1">
    <property type="protein sequence ID" value="TraesSTA6B03G03521210.1"/>
    <property type="gene ID" value="TraesSTA6B03G03521210"/>
</dbReference>
<dbReference type="EnsemblPlants" id="TraesCS6B02G233500.1">
    <property type="protein sequence ID" value="TraesCS6B02G233500.1"/>
    <property type="gene ID" value="TraesCS6B02G233500"/>
</dbReference>
<dbReference type="Gramene" id="TraesRN6B0100616500.1">
    <property type="protein sequence ID" value="TraesRN6B0100616500.1"/>
    <property type="gene ID" value="TraesRN6B0100616500"/>
</dbReference>
<feature type="domain" description="PpiC" evidence="7">
    <location>
        <begin position="117"/>
        <end position="169"/>
    </location>
</feature>
<dbReference type="InterPro" id="IPR000297">
    <property type="entry name" value="PPIase_PpiC"/>
</dbReference>
<dbReference type="GO" id="GO:0005634">
    <property type="term" value="C:nucleus"/>
    <property type="evidence" value="ECO:0000318"/>
    <property type="project" value="GO_Central"/>
</dbReference>
<feature type="compositionally biased region" description="Basic residues" evidence="6">
    <location>
        <begin position="89"/>
        <end position="99"/>
    </location>
</feature>
<sequence length="182" mass="19865">MFCRSAINIPSSRMPTNPLTTTSQLPKKHHVSNSNHSAPSPPAARELLPVPIAAAAAHRSSSPLLPQARGTNLPKQPERQSGRGIERWRLRRRGRRRGGRPTSGSSTGEERREASWKEPEGRVFSATTRTDVATRLGDLRDQILVGCTSFADLAAQHSSCSSARHGNDLVHLVEPIDLQNMA</sequence>
<dbReference type="Gramene" id="TraesROB_scaffold_039852_01G000200.1">
    <property type="protein sequence ID" value="TraesROB_scaffold_039852_01G000200.1"/>
    <property type="gene ID" value="TraesROB_scaffold_039852_01G000200"/>
</dbReference>
<keyword evidence="3 4" id="KW-0413">Isomerase</keyword>
<dbReference type="InterPro" id="IPR046357">
    <property type="entry name" value="PPIase_dom_sf"/>
</dbReference>
<evidence type="ECO:0000256" key="5">
    <source>
        <dbReference type="RuleBase" id="RU363014"/>
    </source>
</evidence>
<dbReference type="Gramene" id="TraesNOR6B03G03564640.1">
    <property type="protein sequence ID" value="TraesNOR6B03G03564640.1"/>
    <property type="gene ID" value="TraesNOR6B03G03564640"/>
</dbReference>
<dbReference type="SMR" id="A0A3B6PLW7"/>
<proteinExistence type="predicted"/>
<reference evidence="8" key="1">
    <citation type="submission" date="2018-08" db="EMBL/GenBank/DDBJ databases">
        <authorList>
            <person name="Rossello M."/>
        </authorList>
    </citation>
    <scope>NUCLEOTIDE SEQUENCE [LARGE SCALE GENOMIC DNA]</scope>
    <source>
        <strain evidence="8">cv. Chinese Spring</strain>
    </source>
</reference>
<evidence type="ECO:0000259" key="7">
    <source>
        <dbReference type="PROSITE" id="PS50198"/>
    </source>
</evidence>
<dbReference type="OrthoDB" id="2530521at2759"/>
<dbReference type="Proteomes" id="UP000019116">
    <property type="component" value="Chromosome 6B"/>
</dbReference>
<comment type="catalytic activity">
    <reaction evidence="1 5">
        <text>[protein]-peptidylproline (omega=180) = [protein]-peptidylproline (omega=0)</text>
        <dbReference type="Rhea" id="RHEA:16237"/>
        <dbReference type="Rhea" id="RHEA-COMP:10747"/>
        <dbReference type="Rhea" id="RHEA-COMP:10748"/>
        <dbReference type="ChEBI" id="CHEBI:83833"/>
        <dbReference type="ChEBI" id="CHEBI:83834"/>
        <dbReference type="EC" id="5.2.1.8"/>
    </reaction>
</comment>
<evidence type="ECO:0000256" key="4">
    <source>
        <dbReference type="PROSITE-ProRule" id="PRU00278"/>
    </source>
</evidence>
<dbReference type="PANTHER" id="PTHR10657:SF4">
    <property type="entry name" value="PEPTIDYL-PROLYL CIS-TRANS ISOMERASE-RELATED"/>
    <property type="match status" value="1"/>
</dbReference>
<evidence type="ECO:0000313" key="9">
    <source>
        <dbReference type="Proteomes" id="UP000019116"/>
    </source>
</evidence>
<dbReference type="Gene3D" id="3.10.50.40">
    <property type="match status" value="1"/>
</dbReference>
<feature type="compositionally biased region" description="Polar residues" evidence="6">
    <location>
        <begin position="59"/>
        <end position="74"/>
    </location>
</feature>
<feature type="compositionally biased region" description="Basic and acidic residues" evidence="6">
    <location>
        <begin position="108"/>
        <end position="120"/>
    </location>
</feature>
<feature type="compositionally biased region" description="Basic and acidic residues" evidence="6">
    <location>
        <begin position="76"/>
        <end position="88"/>
    </location>
</feature>
<accession>A0A3B6PLW7</accession>
<organism evidence="8">
    <name type="scientific">Triticum aestivum</name>
    <name type="common">Wheat</name>
    <dbReference type="NCBI Taxonomy" id="4565"/>
    <lineage>
        <taxon>Eukaryota</taxon>
        <taxon>Viridiplantae</taxon>
        <taxon>Streptophyta</taxon>
        <taxon>Embryophyta</taxon>
        <taxon>Tracheophyta</taxon>
        <taxon>Spermatophyta</taxon>
        <taxon>Magnoliopsida</taxon>
        <taxon>Liliopsida</taxon>
        <taxon>Poales</taxon>
        <taxon>Poaceae</taxon>
        <taxon>BOP clade</taxon>
        <taxon>Pooideae</taxon>
        <taxon>Triticodae</taxon>
        <taxon>Triticeae</taxon>
        <taxon>Triticinae</taxon>
        <taxon>Triticum</taxon>
    </lineage>
</organism>
<dbReference type="Gramene" id="TraesCS6B02G233500.1">
    <property type="protein sequence ID" value="TraesCS6B02G233500.1"/>
    <property type="gene ID" value="TraesCS6B02G233500"/>
</dbReference>
<name>A0A3B6PLW7_WHEAT</name>
<dbReference type="EC" id="5.2.1.8" evidence="5"/>
<feature type="compositionally biased region" description="Polar residues" evidence="6">
    <location>
        <begin position="8"/>
        <end position="25"/>
    </location>
</feature>
<protein>
    <recommendedName>
        <fullName evidence="5">Peptidyl-prolyl cis-trans isomerase</fullName>
        <ecNumber evidence="5">5.2.1.8</ecNumber>
    </recommendedName>
</protein>
<dbReference type="AlphaFoldDB" id="A0A3B6PLW7"/>
<dbReference type="Gramene" id="TraesWEE_scaffold_034638_01G000100.1">
    <property type="protein sequence ID" value="TraesWEE_scaffold_034638_01G000100.1"/>
    <property type="gene ID" value="TraesWEE_scaffold_034638_01G000100"/>
</dbReference>
<dbReference type="InterPro" id="IPR051370">
    <property type="entry name" value="PPIase_Pin1"/>
</dbReference>
<evidence type="ECO:0000256" key="3">
    <source>
        <dbReference type="ARBA" id="ARBA00023235"/>
    </source>
</evidence>
<evidence type="ECO:0000256" key="1">
    <source>
        <dbReference type="ARBA" id="ARBA00000971"/>
    </source>
</evidence>
<keyword evidence="9" id="KW-1185">Reference proteome</keyword>
<evidence type="ECO:0000313" key="8">
    <source>
        <dbReference type="EnsemblPlants" id="TraesCS6B02G233500.1"/>
    </source>
</evidence>
<keyword evidence="2 4" id="KW-0697">Rotamase</keyword>
<dbReference type="Gramene" id="TraesCLE_scaffold_019723_01G000200.1">
    <property type="protein sequence ID" value="TraesCLE_scaffold_019723_01G000200.1"/>
    <property type="gene ID" value="TraesCLE_scaffold_019723_01G000200"/>
</dbReference>
<dbReference type="GO" id="GO:0003755">
    <property type="term" value="F:peptidyl-prolyl cis-trans isomerase activity"/>
    <property type="evidence" value="ECO:0000318"/>
    <property type="project" value="GO_Central"/>
</dbReference>
<feature type="region of interest" description="Disordered" evidence="6">
    <location>
        <begin position="1"/>
        <end position="120"/>
    </location>
</feature>
<dbReference type="Gramene" id="TraesCS6B03G0671100.1">
    <property type="protein sequence ID" value="TraesCS6B03G0671100.1.CDS"/>
    <property type="gene ID" value="TraesCS6B03G0671100"/>
</dbReference>
<dbReference type="GO" id="GO:0005829">
    <property type="term" value="C:cytosol"/>
    <property type="evidence" value="ECO:0000318"/>
    <property type="project" value="GO_Central"/>
</dbReference>
<dbReference type="SUPFAM" id="SSF54534">
    <property type="entry name" value="FKBP-like"/>
    <property type="match status" value="1"/>
</dbReference>
<evidence type="ECO:0000256" key="6">
    <source>
        <dbReference type="SAM" id="MobiDB-lite"/>
    </source>
</evidence>
<dbReference type="PaxDb" id="4565-Traes_6BL_B852BCA87.1"/>
<evidence type="ECO:0000256" key="2">
    <source>
        <dbReference type="ARBA" id="ARBA00023110"/>
    </source>
</evidence>
<dbReference type="Gramene" id="TraesJUL6B03G03559640.1">
    <property type="protein sequence ID" value="TraesJUL6B03G03559640.1"/>
    <property type="gene ID" value="TraesJUL6B03G03559640"/>
</dbReference>
<dbReference type="STRING" id="4565.A0A3B6PLW7"/>
<reference evidence="8" key="2">
    <citation type="submission" date="2018-10" db="UniProtKB">
        <authorList>
            <consortium name="EnsemblPlants"/>
        </authorList>
    </citation>
    <scope>IDENTIFICATION</scope>
</reference>
<dbReference type="PROSITE" id="PS50198">
    <property type="entry name" value="PPIC_PPIASE_2"/>
    <property type="match status" value="1"/>
</dbReference>